<dbReference type="EMBL" id="JAGFBR010000001">
    <property type="protein sequence ID" value="KAH0470705.1"/>
    <property type="molecule type" value="Genomic_DNA"/>
</dbReference>
<evidence type="ECO:0000313" key="1">
    <source>
        <dbReference type="EMBL" id="KAH0470705.1"/>
    </source>
</evidence>
<comment type="caution">
    <text evidence="1">The sequence shown here is derived from an EMBL/GenBank/DDBJ whole genome shotgun (WGS) entry which is preliminary data.</text>
</comment>
<organism evidence="1 2">
    <name type="scientific">Dendrobium chrysotoxum</name>
    <name type="common">Orchid</name>
    <dbReference type="NCBI Taxonomy" id="161865"/>
    <lineage>
        <taxon>Eukaryota</taxon>
        <taxon>Viridiplantae</taxon>
        <taxon>Streptophyta</taxon>
        <taxon>Embryophyta</taxon>
        <taxon>Tracheophyta</taxon>
        <taxon>Spermatophyta</taxon>
        <taxon>Magnoliopsida</taxon>
        <taxon>Liliopsida</taxon>
        <taxon>Asparagales</taxon>
        <taxon>Orchidaceae</taxon>
        <taxon>Epidendroideae</taxon>
        <taxon>Malaxideae</taxon>
        <taxon>Dendrobiinae</taxon>
        <taxon>Dendrobium</taxon>
    </lineage>
</organism>
<name>A0AAV7HTZ1_DENCH</name>
<dbReference type="AlphaFoldDB" id="A0AAV7HTZ1"/>
<accession>A0AAV7HTZ1</accession>
<proteinExistence type="predicted"/>
<sequence>MVEAAVVVNAKSNSCNRLILLKTAGVRLHQRVYVLVNSGAQMVVVLEKNGCNWLAHPNGPIATNKAAALAKFLERKLQQSGGLNSIDPKLLELAVKNAKETVNASNVGASSSGRVVRHVSSFGDTSEEVCEDLHDENIAEERKLKKKKHSKVSINSNREAEVLKKKKTCKHLKVQKSKRQKKCKT</sequence>
<dbReference type="PANTHER" id="PTHR37255">
    <property type="entry name" value="OS07G0669600 PROTEIN"/>
    <property type="match status" value="1"/>
</dbReference>
<gene>
    <name evidence="1" type="ORF">IEQ34_000428</name>
</gene>
<dbReference type="PANTHER" id="PTHR37255:SF1">
    <property type="entry name" value="OS07G0669600 PROTEIN"/>
    <property type="match status" value="1"/>
</dbReference>
<evidence type="ECO:0000313" key="2">
    <source>
        <dbReference type="Proteomes" id="UP000775213"/>
    </source>
</evidence>
<dbReference type="Proteomes" id="UP000775213">
    <property type="component" value="Unassembled WGS sequence"/>
</dbReference>
<keyword evidence="2" id="KW-1185">Reference proteome</keyword>
<protein>
    <submittedName>
        <fullName evidence="1">Uncharacterized protein</fullName>
    </submittedName>
</protein>
<reference evidence="1 2" key="1">
    <citation type="journal article" date="2021" name="Hortic Res">
        <title>Chromosome-scale assembly of the Dendrobium chrysotoxum genome enhances the understanding of orchid evolution.</title>
        <authorList>
            <person name="Zhang Y."/>
            <person name="Zhang G.Q."/>
            <person name="Zhang D."/>
            <person name="Liu X.D."/>
            <person name="Xu X.Y."/>
            <person name="Sun W.H."/>
            <person name="Yu X."/>
            <person name="Zhu X."/>
            <person name="Wang Z.W."/>
            <person name="Zhao X."/>
            <person name="Zhong W.Y."/>
            <person name="Chen H."/>
            <person name="Yin W.L."/>
            <person name="Huang T."/>
            <person name="Niu S.C."/>
            <person name="Liu Z.J."/>
        </authorList>
    </citation>
    <scope>NUCLEOTIDE SEQUENCE [LARGE SCALE GENOMIC DNA]</scope>
    <source>
        <strain evidence="1">Lindl</strain>
    </source>
</reference>